<dbReference type="PROSITE" id="PS51186">
    <property type="entry name" value="GNAT"/>
    <property type="match status" value="1"/>
</dbReference>
<evidence type="ECO:0000259" key="1">
    <source>
        <dbReference type="PROSITE" id="PS51186"/>
    </source>
</evidence>
<reference evidence="2 3" key="1">
    <citation type="submission" date="2023-08" db="EMBL/GenBank/DDBJ databases">
        <authorList>
            <person name="Park J.-S."/>
        </authorList>
    </citation>
    <scope>NUCLEOTIDE SEQUENCE [LARGE SCALE GENOMIC DNA]</scope>
    <source>
        <strain evidence="2 3">2205SS18-9</strain>
    </source>
</reference>
<dbReference type="EC" id="2.3.1.-" evidence="2"/>
<gene>
    <name evidence="2" type="ORF">Q5Y73_01815</name>
</gene>
<evidence type="ECO:0000313" key="2">
    <source>
        <dbReference type="EMBL" id="MDP5272835.1"/>
    </source>
</evidence>
<keyword evidence="2" id="KW-0808">Transferase</keyword>
<keyword evidence="3" id="KW-1185">Reference proteome</keyword>
<keyword evidence="2" id="KW-0012">Acyltransferase</keyword>
<name>A0ABT9IVM7_9BACL</name>
<accession>A0ABT9IVM7</accession>
<dbReference type="InterPro" id="IPR016181">
    <property type="entry name" value="Acyl_CoA_acyltransferase"/>
</dbReference>
<dbReference type="EMBL" id="JAVAMP010000001">
    <property type="protein sequence ID" value="MDP5272835.1"/>
    <property type="molecule type" value="Genomic_DNA"/>
</dbReference>
<dbReference type="CDD" id="cd04301">
    <property type="entry name" value="NAT_SF"/>
    <property type="match status" value="1"/>
</dbReference>
<organism evidence="2 3">
    <name type="scientific">Chengkuizengella axinellae</name>
    <dbReference type="NCBI Taxonomy" id="3064388"/>
    <lineage>
        <taxon>Bacteria</taxon>
        <taxon>Bacillati</taxon>
        <taxon>Bacillota</taxon>
        <taxon>Bacilli</taxon>
        <taxon>Bacillales</taxon>
        <taxon>Paenibacillaceae</taxon>
        <taxon>Chengkuizengella</taxon>
    </lineage>
</organism>
<dbReference type="Pfam" id="PF00583">
    <property type="entry name" value="Acetyltransf_1"/>
    <property type="match status" value="1"/>
</dbReference>
<dbReference type="Proteomes" id="UP001231941">
    <property type="component" value="Unassembled WGS sequence"/>
</dbReference>
<dbReference type="RefSeq" id="WP_305990138.1">
    <property type="nucleotide sequence ID" value="NZ_JAVAMP010000001.1"/>
</dbReference>
<comment type="caution">
    <text evidence="2">The sequence shown here is derived from an EMBL/GenBank/DDBJ whole genome shotgun (WGS) entry which is preliminary data.</text>
</comment>
<feature type="domain" description="N-acetyltransferase" evidence="1">
    <location>
        <begin position="10"/>
        <end position="161"/>
    </location>
</feature>
<dbReference type="GO" id="GO:0016746">
    <property type="term" value="F:acyltransferase activity"/>
    <property type="evidence" value="ECO:0007669"/>
    <property type="project" value="UniProtKB-KW"/>
</dbReference>
<dbReference type="Gene3D" id="3.40.630.30">
    <property type="match status" value="1"/>
</dbReference>
<evidence type="ECO:0000313" key="3">
    <source>
        <dbReference type="Proteomes" id="UP001231941"/>
    </source>
</evidence>
<dbReference type="SUPFAM" id="SSF55729">
    <property type="entry name" value="Acyl-CoA N-acyltransferases (Nat)"/>
    <property type="match status" value="1"/>
</dbReference>
<protein>
    <submittedName>
        <fullName evidence="2">N-acetyltransferase</fullName>
        <ecNumber evidence="2">2.3.1.-</ecNumber>
    </submittedName>
</protein>
<proteinExistence type="predicted"/>
<dbReference type="InterPro" id="IPR000182">
    <property type="entry name" value="GNAT_dom"/>
</dbReference>
<sequence length="182" mass="20736">MKFNIKENNYHLRCEQKKDVDGIRQVNLDAFKQIQEAKLVEEIRKSDFFVPELSIVCEKNEQEIVGHILISKIEIITKESETLSTLGLAPLSVKPQFQNLGIGSRLIEYGLELSKRMSFKHMFVLGHPKYYPRFGFAPTEPMGIKSPFPVPMEVFMGLELQKGSLKGISGVIKYPPAFDVFS</sequence>